<dbReference type="EMBL" id="BGPR01011164">
    <property type="protein sequence ID" value="GBN49923.1"/>
    <property type="molecule type" value="Genomic_DNA"/>
</dbReference>
<dbReference type="Proteomes" id="UP000499080">
    <property type="component" value="Unassembled WGS sequence"/>
</dbReference>
<comment type="caution">
    <text evidence="1">The sequence shown here is derived from an EMBL/GenBank/DDBJ whole genome shotgun (WGS) entry which is preliminary data.</text>
</comment>
<organism evidence="1 3">
    <name type="scientific">Araneus ventricosus</name>
    <name type="common">Orbweaver spider</name>
    <name type="synonym">Epeira ventricosa</name>
    <dbReference type="NCBI Taxonomy" id="182803"/>
    <lineage>
        <taxon>Eukaryota</taxon>
        <taxon>Metazoa</taxon>
        <taxon>Ecdysozoa</taxon>
        <taxon>Arthropoda</taxon>
        <taxon>Chelicerata</taxon>
        <taxon>Arachnida</taxon>
        <taxon>Araneae</taxon>
        <taxon>Araneomorphae</taxon>
        <taxon>Entelegynae</taxon>
        <taxon>Araneoidea</taxon>
        <taxon>Araneidae</taxon>
        <taxon>Araneus</taxon>
    </lineage>
</organism>
<evidence type="ECO:0000313" key="3">
    <source>
        <dbReference type="Proteomes" id="UP000499080"/>
    </source>
</evidence>
<dbReference type="EMBL" id="BGPR01011159">
    <property type="protein sequence ID" value="GBN49906.1"/>
    <property type="molecule type" value="Genomic_DNA"/>
</dbReference>
<gene>
    <name evidence="2" type="ORF">AVEN_190069_1</name>
    <name evidence="1" type="ORF">AVEN_244157_1</name>
</gene>
<proteinExistence type="predicted"/>
<accession>A0A4Y2PIM6</accession>
<dbReference type="PANTHER" id="PTHR46114">
    <property type="entry name" value="APPLE DOMAIN-CONTAINING PROTEIN"/>
    <property type="match status" value="1"/>
</dbReference>
<dbReference type="OrthoDB" id="6721348at2759"/>
<evidence type="ECO:0000313" key="1">
    <source>
        <dbReference type="EMBL" id="GBN49906.1"/>
    </source>
</evidence>
<name>A0A4Y2PIM6_ARAVE</name>
<keyword evidence="3" id="KW-1185">Reference proteome</keyword>
<dbReference type="PANTHER" id="PTHR46114:SF1">
    <property type="entry name" value="ZAD DOMAIN-CONTAINING PROTEIN"/>
    <property type="match status" value="1"/>
</dbReference>
<dbReference type="AlphaFoldDB" id="A0A4Y2PIM6"/>
<sequence>MKLAVGMCNGPQIRQLINNHLWIPCMRLSEKCRCHLSYVANDFLSNHKAQNCADLITYFRDHCCNMSIKVHYLNIHLDRFPEILGNTSEEQVERFYRNKKRLAVRYQDIWILI</sequence>
<reference evidence="1 3" key="1">
    <citation type="journal article" date="2019" name="Sci. Rep.">
        <title>Orb-weaving spider Araneus ventricosus genome elucidates the spidroin gene catalogue.</title>
        <authorList>
            <person name="Kono N."/>
            <person name="Nakamura H."/>
            <person name="Ohtoshi R."/>
            <person name="Moran D.A.P."/>
            <person name="Shinohara A."/>
            <person name="Yoshida Y."/>
            <person name="Fujiwara M."/>
            <person name="Mori M."/>
            <person name="Tomita M."/>
            <person name="Arakawa K."/>
        </authorList>
    </citation>
    <scope>NUCLEOTIDE SEQUENCE [LARGE SCALE GENOMIC DNA]</scope>
</reference>
<protein>
    <submittedName>
        <fullName evidence="1">Uncharacterized protein</fullName>
    </submittedName>
</protein>
<evidence type="ECO:0000313" key="2">
    <source>
        <dbReference type="EMBL" id="GBN49923.1"/>
    </source>
</evidence>